<dbReference type="Gene3D" id="3.10.620.30">
    <property type="match status" value="1"/>
</dbReference>
<dbReference type="EMBL" id="JAOWLB010000002">
    <property type="protein sequence ID" value="MCV2887381.1"/>
    <property type="molecule type" value="Genomic_DNA"/>
</dbReference>
<dbReference type="PANTHER" id="PTHR33490:SF6">
    <property type="entry name" value="SLL1049 PROTEIN"/>
    <property type="match status" value="1"/>
</dbReference>
<comment type="caution">
    <text evidence="2">The sequence shown here is derived from an EMBL/GenBank/DDBJ whole genome shotgun (WGS) entry which is preliminary data.</text>
</comment>
<dbReference type="SUPFAM" id="SSF54001">
    <property type="entry name" value="Cysteine proteinases"/>
    <property type="match status" value="1"/>
</dbReference>
<organism evidence="2 3">
    <name type="scientific">Ruegeria aquimaris</name>
    <dbReference type="NCBI Taxonomy" id="2984333"/>
    <lineage>
        <taxon>Bacteria</taxon>
        <taxon>Pseudomonadati</taxon>
        <taxon>Pseudomonadota</taxon>
        <taxon>Alphaproteobacteria</taxon>
        <taxon>Rhodobacterales</taxon>
        <taxon>Roseobacteraceae</taxon>
        <taxon>Ruegeria</taxon>
    </lineage>
</organism>
<proteinExistence type="predicted"/>
<gene>
    <name evidence="2" type="ORF">OE747_03465</name>
</gene>
<dbReference type="PANTHER" id="PTHR33490">
    <property type="entry name" value="BLR5614 PROTEIN-RELATED"/>
    <property type="match status" value="1"/>
</dbReference>
<keyword evidence="3" id="KW-1185">Reference proteome</keyword>
<dbReference type="RefSeq" id="WP_263827212.1">
    <property type="nucleotide sequence ID" value="NZ_JAOWLB010000002.1"/>
</dbReference>
<sequence>MRLSISHTTRYAYDQPVPYALQQLRVTPKSGHGQTVHNWTVTVEGGQKEASFEDQHHNIVDLISFTPGTTEIAVHCSGLVEVDETHGVIGQHGGYMPMWMFLRANDVTKAGPLVRKLAADVDGAPGSLDWLHALSAAILGAVAYETGKSEVGWTAEDALEAGHGVCQDHAHVFIACCRHLGIPARYVSGYLMMNDRIEQDATHAWAEANVEGLGWVGFDVSNGISPDTRYVRAATGLDYAEAAPVSGTRFGTAGETLMVQVQVQQQ</sequence>
<dbReference type="Pfam" id="PF08379">
    <property type="entry name" value="Bact_transglu_N"/>
    <property type="match status" value="1"/>
</dbReference>
<accession>A0ABT3AFD0</accession>
<name>A0ABT3AFD0_9RHOB</name>
<evidence type="ECO:0000313" key="3">
    <source>
        <dbReference type="Proteomes" id="UP001320899"/>
    </source>
</evidence>
<feature type="domain" description="Transglutaminase-like" evidence="1">
    <location>
        <begin position="158"/>
        <end position="222"/>
    </location>
</feature>
<dbReference type="Pfam" id="PF01841">
    <property type="entry name" value="Transglut_core"/>
    <property type="match status" value="1"/>
</dbReference>
<evidence type="ECO:0000259" key="1">
    <source>
        <dbReference type="SMART" id="SM00460"/>
    </source>
</evidence>
<dbReference type="InterPro" id="IPR013589">
    <property type="entry name" value="Bac_transglu_N"/>
</dbReference>
<reference evidence="2 3" key="1">
    <citation type="submission" date="2022-10" db="EMBL/GenBank/DDBJ databases">
        <title>Ruegeria sp. nov., isolated from ocean surface sediments.</title>
        <authorList>
            <person name="He W."/>
            <person name="Xue H.-P."/>
            <person name="Zhang D.-F."/>
        </authorList>
    </citation>
    <scope>NUCLEOTIDE SEQUENCE [LARGE SCALE GENOMIC DNA]</scope>
    <source>
        <strain evidence="2 3">XHP0148</strain>
    </source>
</reference>
<dbReference type="InterPro" id="IPR002931">
    <property type="entry name" value="Transglutaminase-like"/>
</dbReference>
<protein>
    <submittedName>
        <fullName evidence="2">Transglutaminase family protein</fullName>
    </submittedName>
</protein>
<dbReference type="SMART" id="SM00460">
    <property type="entry name" value="TGc"/>
    <property type="match status" value="1"/>
</dbReference>
<dbReference type="Proteomes" id="UP001320899">
    <property type="component" value="Unassembled WGS sequence"/>
</dbReference>
<dbReference type="InterPro" id="IPR038765">
    <property type="entry name" value="Papain-like_cys_pep_sf"/>
</dbReference>
<evidence type="ECO:0000313" key="2">
    <source>
        <dbReference type="EMBL" id="MCV2887381.1"/>
    </source>
</evidence>